<evidence type="ECO:0000313" key="2">
    <source>
        <dbReference type="EMBL" id="KAK3794790.1"/>
    </source>
</evidence>
<dbReference type="EMBL" id="JAWDGP010001092">
    <property type="protein sequence ID" value="KAK3794790.1"/>
    <property type="molecule type" value="Genomic_DNA"/>
</dbReference>
<evidence type="ECO:0000256" key="1">
    <source>
        <dbReference type="SAM" id="Phobius"/>
    </source>
</evidence>
<keyword evidence="1" id="KW-0812">Transmembrane</keyword>
<sequence length="127" mass="13892">MVGPVSQTPSLHGWTIIPVFLPILLSFCLTGKPARQNSVKERAGSLSTRNQSIMVPYKRSCLTLATPGPANLAGLTTPHNGRQTGALWERRSALVRHQSERSVGGVEVVYLLDGVNWRLSRTDVFVL</sequence>
<protein>
    <submittedName>
        <fullName evidence="2">Uncharacterized protein</fullName>
    </submittedName>
</protein>
<dbReference type="AlphaFoldDB" id="A0AAE1E5Z7"/>
<proteinExistence type="predicted"/>
<evidence type="ECO:0000313" key="3">
    <source>
        <dbReference type="Proteomes" id="UP001283361"/>
    </source>
</evidence>
<keyword evidence="1" id="KW-0472">Membrane</keyword>
<accession>A0AAE1E5Z7</accession>
<name>A0AAE1E5Z7_9GAST</name>
<keyword evidence="3" id="KW-1185">Reference proteome</keyword>
<comment type="caution">
    <text evidence="2">The sequence shown here is derived from an EMBL/GenBank/DDBJ whole genome shotgun (WGS) entry which is preliminary data.</text>
</comment>
<reference evidence="2" key="1">
    <citation type="journal article" date="2023" name="G3 (Bethesda)">
        <title>A reference genome for the long-term kleptoplast-retaining sea slug Elysia crispata morphotype clarki.</title>
        <authorList>
            <person name="Eastman K.E."/>
            <person name="Pendleton A.L."/>
            <person name="Shaikh M.A."/>
            <person name="Suttiyut T."/>
            <person name="Ogas R."/>
            <person name="Tomko P."/>
            <person name="Gavelis G."/>
            <person name="Widhalm J.R."/>
            <person name="Wisecaver J.H."/>
        </authorList>
    </citation>
    <scope>NUCLEOTIDE SEQUENCE</scope>
    <source>
        <strain evidence="2">ECLA1</strain>
    </source>
</reference>
<feature type="transmembrane region" description="Helical" evidence="1">
    <location>
        <begin position="12"/>
        <end position="30"/>
    </location>
</feature>
<organism evidence="2 3">
    <name type="scientific">Elysia crispata</name>
    <name type="common">lettuce slug</name>
    <dbReference type="NCBI Taxonomy" id="231223"/>
    <lineage>
        <taxon>Eukaryota</taxon>
        <taxon>Metazoa</taxon>
        <taxon>Spiralia</taxon>
        <taxon>Lophotrochozoa</taxon>
        <taxon>Mollusca</taxon>
        <taxon>Gastropoda</taxon>
        <taxon>Heterobranchia</taxon>
        <taxon>Euthyneura</taxon>
        <taxon>Panpulmonata</taxon>
        <taxon>Sacoglossa</taxon>
        <taxon>Placobranchoidea</taxon>
        <taxon>Plakobranchidae</taxon>
        <taxon>Elysia</taxon>
    </lineage>
</organism>
<gene>
    <name evidence="2" type="ORF">RRG08_054429</name>
</gene>
<dbReference type="Proteomes" id="UP001283361">
    <property type="component" value="Unassembled WGS sequence"/>
</dbReference>
<keyword evidence="1" id="KW-1133">Transmembrane helix</keyword>